<comment type="caution">
    <text evidence="1">The sequence shown here is derived from an EMBL/GenBank/DDBJ whole genome shotgun (WGS) entry which is preliminary data.</text>
</comment>
<evidence type="ECO:0000313" key="2">
    <source>
        <dbReference type="Proteomes" id="UP000429785"/>
    </source>
</evidence>
<evidence type="ECO:0000313" key="1">
    <source>
        <dbReference type="EMBL" id="KAB7531608.1"/>
    </source>
</evidence>
<accession>A0A6I1E1R2</accession>
<name>A0A6I1E1R2_9FLAO</name>
<dbReference type="OrthoDB" id="820612at2"/>
<gene>
    <name evidence="1" type="ORF">F8C76_08975</name>
</gene>
<dbReference type="RefSeq" id="WP_152131350.1">
    <property type="nucleotide sequence ID" value="NZ_WELG01000001.1"/>
</dbReference>
<sequence length="445" mass="49186">MKKFKKHISLLFFVCIAFSCSEEKLIDKIYSDTTTGIVIRTLTDPDTISFDIFDTSPTWDMEVEIQDKENGSTLSEVRLYFTFIDNNDDPSDDTSTEALVATYPASHFSTPGEFGLPTGVLSLSYAEALSTAGITVADVLPGDTFFYRVEAELTDGRVFTNDANGTVSGGTFFTSPFQYSESLEDGIEFEVADENRNVVDVTEGATNDDFLFTVSIDMSDPAFAEADYIESVTVYRSFSDRNILEGEEDMSEPEAVFRTFPLTDFTDTDGVMTLEYGFPQTELYGPDLAFEDLLPNDQFRLRYEILTTDGRLITTTEAGTEYYLTYDVFECVQLNADAPYPGEYTFDMKDAYEDDWNGGYLTVVLDGVALEDTFAAVGAGSTGSFTVPEGTTTFEFFYTSGDWDEENTWILYDPNGNPAASGGPYPNGNGLPPAEYPGGEILVCE</sequence>
<protein>
    <submittedName>
        <fullName evidence="1">Uncharacterized protein</fullName>
    </submittedName>
</protein>
<proteinExistence type="predicted"/>
<dbReference type="Proteomes" id="UP000429785">
    <property type="component" value="Unassembled WGS sequence"/>
</dbReference>
<dbReference type="EMBL" id="WELG01000001">
    <property type="protein sequence ID" value="KAB7531608.1"/>
    <property type="molecule type" value="Genomic_DNA"/>
</dbReference>
<reference evidence="1 2" key="1">
    <citation type="submission" date="2019-10" db="EMBL/GenBank/DDBJ databases">
        <title>Muricauda olearia CL-SS4 JCM15563 genome.</title>
        <authorList>
            <person name="Liu L."/>
        </authorList>
    </citation>
    <scope>NUCLEOTIDE SEQUENCE [LARGE SCALE GENOMIC DNA]</scope>
    <source>
        <strain evidence="1 2">CL-SS4</strain>
    </source>
</reference>
<dbReference type="PROSITE" id="PS51257">
    <property type="entry name" value="PROKAR_LIPOPROTEIN"/>
    <property type="match status" value="1"/>
</dbReference>
<organism evidence="1 2">
    <name type="scientific">Flagellimonas olearia</name>
    <dbReference type="NCBI Taxonomy" id="552546"/>
    <lineage>
        <taxon>Bacteria</taxon>
        <taxon>Pseudomonadati</taxon>
        <taxon>Bacteroidota</taxon>
        <taxon>Flavobacteriia</taxon>
        <taxon>Flavobacteriales</taxon>
        <taxon>Flavobacteriaceae</taxon>
        <taxon>Flagellimonas</taxon>
    </lineage>
</organism>
<dbReference type="AlphaFoldDB" id="A0A6I1E1R2"/>